<keyword evidence="11 13" id="KW-0472">Membrane</keyword>
<dbReference type="Pfam" id="PF01554">
    <property type="entry name" value="MatE"/>
    <property type="match status" value="2"/>
</dbReference>
<feature type="transmembrane region" description="Helical" evidence="13">
    <location>
        <begin position="241"/>
        <end position="267"/>
    </location>
</feature>
<keyword evidence="10" id="KW-0406">Ion transport</keyword>
<keyword evidence="9 13" id="KW-1133">Transmembrane helix</keyword>
<keyword evidence="7" id="KW-1003">Cell membrane</keyword>
<feature type="transmembrane region" description="Helical" evidence="13">
    <location>
        <begin position="196"/>
        <end position="220"/>
    </location>
</feature>
<feature type="transmembrane region" description="Helical" evidence="13">
    <location>
        <begin position="129"/>
        <end position="150"/>
    </location>
</feature>
<dbReference type="PANTHER" id="PTHR43298:SF2">
    <property type="entry name" value="FMN_FAD EXPORTER YEEO-RELATED"/>
    <property type="match status" value="1"/>
</dbReference>
<comment type="subcellular location">
    <subcellularLocation>
        <location evidence="2">Cell membrane</location>
        <topology evidence="2">Multi-pass membrane protein</topology>
    </subcellularLocation>
</comment>
<keyword evidence="15" id="KW-1185">Reference proteome</keyword>
<name>A0A9X2MVY3_9BACL</name>
<dbReference type="CDD" id="cd13131">
    <property type="entry name" value="MATE_NorM_like"/>
    <property type="match status" value="1"/>
</dbReference>
<evidence type="ECO:0000256" key="3">
    <source>
        <dbReference type="ARBA" id="ARBA00010199"/>
    </source>
</evidence>
<feature type="transmembrane region" description="Helical" evidence="13">
    <location>
        <begin position="352"/>
        <end position="370"/>
    </location>
</feature>
<keyword evidence="5" id="KW-0813">Transport</keyword>
<evidence type="ECO:0000256" key="5">
    <source>
        <dbReference type="ARBA" id="ARBA00022448"/>
    </source>
</evidence>
<sequence length="458" mass="49632">MFHAESWGAKVKLFMHILWPIMVTQVGLYAMNLADTIMSGRVSSEDLVGVSMGSGIWMPIITGINGILLAVTPIVSQLMGSGQREGIARAISQALYVSVLIALVVAGIGAVAFLPLLEYMGLTPKVEYIAHQYLLALLIGIIPLFASNVLRYFFDAQGFTRISMYITLLAVPFNVLLNYCLIFGKLGFPALGGIGAGYATAVTYWLVLLVSIATTFKVEAMRSYRLFREWAVPSWKAWKELFVIGIPIGLSIFFEVGIFSVVTLMVGSMFATEVAAGHQIALSFSSLIFMIPLSISMALTIVVGYSVGGERLQHARQYARLGVGGGVGFMALCAVVLYYVRVPIAELYTQEPEVAALAAQFLIFAIFYQISDAAQASLLGVLRGYKDVRLPFVIAFVSYWIIGIPAGYLLSAFTELRAFGFWVGIIIGLTCAAAGFFLRLLKVQRGLKGGAQGLAEAK</sequence>
<dbReference type="InterPro" id="IPR048279">
    <property type="entry name" value="MdtK-like"/>
</dbReference>
<evidence type="ECO:0000256" key="2">
    <source>
        <dbReference type="ARBA" id="ARBA00004651"/>
    </source>
</evidence>
<dbReference type="Proteomes" id="UP001141950">
    <property type="component" value="Unassembled WGS sequence"/>
</dbReference>
<gene>
    <name evidence="14" type="ORF">NQZ67_28790</name>
</gene>
<keyword evidence="6" id="KW-0050">Antiport</keyword>
<dbReference type="RefSeq" id="WP_257452763.1">
    <property type="nucleotide sequence ID" value="NZ_JANIPJ010000036.1"/>
</dbReference>
<keyword evidence="8 13" id="KW-0812">Transmembrane</keyword>
<feature type="transmembrane region" description="Helical" evidence="13">
    <location>
        <begin position="287"/>
        <end position="307"/>
    </location>
</feature>
<evidence type="ECO:0000256" key="6">
    <source>
        <dbReference type="ARBA" id="ARBA00022449"/>
    </source>
</evidence>
<comment type="caution">
    <text evidence="14">The sequence shown here is derived from an EMBL/GenBank/DDBJ whole genome shotgun (WGS) entry which is preliminary data.</text>
</comment>
<feature type="transmembrane region" description="Helical" evidence="13">
    <location>
        <begin position="162"/>
        <end position="184"/>
    </location>
</feature>
<dbReference type="InterPro" id="IPR002528">
    <property type="entry name" value="MATE_fam"/>
</dbReference>
<evidence type="ECO:0000313" key="14">
    <source>
        <dbReference type="EMBL" id="MCR2807879.1"/>
    </source>
</evidence>
<dbReference type="AlphaFoldDB" id="A0A9X2MVY3"/>
<feature type="transmembrane region" description="Helical" evidence="13">
    <location>
        <begin position="12"/>
        <end position="34"/>
    </location>
</feature>
<comment type="function">
    <text evidence="1">Multidrug efflux pump.</text>
</comment>
<dbReference type="InterPro" id="IPR050222">
    <property type="entry name" value="MATE_MdtK"/>
</dbReference>
<comment type="similarity">
    <text evidence="3">Belongs to the multi antimicrobial extrusion (MATE) (TC 2.A.66.1) family.</text>
</comment>
<evidence type="ECO:0000256" key="10">
    <source>
        <dbReference type="ARBA" id="ARBA00023065"/>
    </source>
</evidence>
<evidence type="ECO:0000256" key="7">
    <source>
        <dbReference type="ARBA" id="ARBA00022475"/>
    </source>
</evidence>
<feature type="transmembrane region" description="Helical" evidence="13">
    <location>
        <begin position="95"/>
        <end position="117"/>
    </location>
</feature>
<dbReference type="PANTHER" id="PTHR43298">
    <property type="entry name" value="MULTIDRUG RESISTANCE PROTEIN NORM-RELATED"/>
    <property type="match status" value="1"/>
</dbReference>
<evidence type="ECO:0000313" key="15">
    <source>
        <dbReference type="Proteomes" id="UP001141950"/>
    </source>
</evidence>
<evidence type="ECO:0000256" key="12">
    <source>
        <dbReference type="ARBA" id="ARBA00031636"/>
    </source>
</evidence>
<feature type="transmembrane region" description="Helical" evidence="13">
    <location>
        <begin position="54"/>
        <end position="75"/>
    </location>
</feature>
<dbReference type="GO" id="GO:0015297">
    <property type="term" value="F:antiporter activity"/>
    <property type="evidence" value="ECO:0007669"/>
    <property type="project" value="UniProtKB-KW"/>
</dbReference>
<evidence type="ECO:0000256" key="1">
    <source>
        <dbReference type="ARBA" id="ARBA00003408"/>
    </source>
</evidence>
<dbReference type="EMBL" id="JANIPJ010000036">
    <property type="protein sequence ID" value="MCR2807879.1"/>
    <property type="molecule type" value="Genomic_DNA"/>
</dbReference>
<organism evidence="14 15">
    <name type="scientific">Paenibacillus soyae</name>
    <dbReference type="NCBI Taxonomy" id="2969249"/>
    <lineage>
        <taxon>Bacteria</taxon>
        <taxon>Bacillati</taxon>
        <taxon>Bacillota</taxon>
        <taxon>Bacilli</taxon>
        <taxon>Bacillales</taxon>
        <taxon>Paenibacillaceae</taxon>
        <taxon>Paenibacillus</taxon>
    </lineage>
</organism>
<dbReference type="NCBIfam" id="TIGR00797">
    <property type="entry name" value="matE"/>
    <property type="match status" value="1"/>
</dbReference>
<dbReference type="GO" id="GO:0006811">
    <property type="term" value="P:monoatomic ion transport"/>
    <property type="evidence" value="ECO:0007669"/>
    <property type="project" value="UniProtKB-KW"/>
</dbReference>
<evidence type="ECO:0000256" key="4">
    <source>
        <dbReference type="ARBA" id="ARBA00020268"/>
    </source>
</evidence>
<reference evidence="14" key="1">
    <citation type="submission" date="2022-08" db="EMBL/GenBank/DDBJ databases">
        <title>The genomic sequence of strain Paenibacillus sp. SCIV0701.</title>
        <authorList>
            <person name="Zhao H."/>
        </authorList>
    </citation>
    <scope>NUCLEOTIDE SEQUENCE</scope>
    <source>
        <strain evidence="14">SCIV0701</strain>
    </source>
</reference>
<evidence type="ECO:0000256" key="11">
    <source>
        <dbReference type="ARBA" id="ARBA00023136"/>
    </source>
</evidence>
<feature type="transmembrane region" description="Helical" evidence="13">
    <location>
        <begin position="319"/>
        <end position="340"/>
    </location>
</feature>
<proteinExistence type="inferred from homology"/>
<dbReference type="GO" id="GO:0005886">
    <property type="term" value="C:plasma membrane"/>
    <property type="evidence" value="ECO:0007669"/>
    <property type="project" value="UniProtKB-SubCell"/>
</dbReference>
<dbReference type="PIRSF" id="PIRSF006603">
    <property type="entry name" value="DinF"/>
    <property type="match status" value="1"/>
</dbReference>
<feature type="transmembrane region" description="Helical" evidence="13">
    <location>
        <begin position="390"/>
        <end position="413"/>
    </location>
</feature>
<feature type="transmembrane region" description="Helical" evidence="13">
    <location>
        <begin position="419"/>
        <end position="438"/>
    </location>
</feature>
<dbReference type="GO" id="GO:0042910">
    <property type="term" value="F:xenobiotic transmembrane transporter activity"/>
    <property type="evidence" value="ECO:0007669"/>
    <property type="project" value="InterPro"/>
</dbReference>
<evidence type="ECO:0000256" key="8">
    <source>
        <dbReference type="ARBA" id="ARBA00022692"/>
    </source>
</evidence>
<evidence type="ECO:0000256" key="13">
    <source>
        <dbReference type="SAM" id="Phobius"/>
    </source>
</evidence>
<protein>
    <recommendedName>
        <fullName evidence="4">Probable multidrug resistance protein NorM</fullName>
    </recommendedName>
    <alternativeName>
        <fullName evidence="12">Multidrug-efflux transporter</fullName>
    </alternativeName>
</protein>
<evidence type="ECO:0000256" key="9">
    <source>
        <dbReference type="ARBA" id="ARBA00022989"/>
    </source>
</evidence>
<accession>A0A9X2MVY3</accession>